<name>A0AAU9IP17_9CILI</name>
<proteinExistence type="predicted"/>
<sequence length="218" mass="25326">MEMPIDLNSLHSKPPLLPYQIYSAIKGEKLPSHPLLKPVQIEKERDAGILNEFCDNVGELETTMRMTQRHGSFLEVKRKRFMNRRNTDREIIYKSDFIPEKDANKIYKPAPFISEKLKLLANECLKPERSRSLSPINPRLLANVDHHKHEMTKTQPIVIASFHQSTPILFKQTRVLHLSSSLSRPAKLKQLSPKRDIIRLKESIKSKVDLLRRSYQAN</sequence>
<comment type="caution">
    <text evidence="1">The sequence shown here is derived from an EMBL/GenBank/DDBJ whole genome shotgun (WGS) entry which is preliminary data.</text>
</comment>
<keyword evidence="2" id="KW-1185">Reference proteome</keyword>
<reference evidence="1" key="1">
    <citation type="submission" date="2021-09" db="EMBL/GenBank/DDBJ databases">
        <authorList>
            <consortium name="AG Swart"/>
            <person name="Singh M."/>
            <person name="Singh A."/>
            <person name="Seah K."/>
            <person name="Emmerich C."/>
        </authorList>
    </citation>
    <scope>NUCLEOTIDE SEQUENCE</scope>
    <source>
        <strain evidence="1">ATCC30299</strain>
    </source>
</reference>
<evidence type="ECO:0000313" key="1">
    <source>
        <dbReference type="EMBL" id="CAG9316202.1"/>
    </source>
</evidence>
<protein>
    <submittedName>
        <fullName evidence="1">Uncharacterized protein</fullName>
    </submittedName>
</protein>
<dbReference type="Proteomes" id="UP001162131">
    <property type="component" value="Unassembled WGS sequence"/>
</dbReference>
<accession>A0AAU9IP17</accession>
<dbReference type="EMBL" id="CAJZBQ010000015">
    <property type="protein sequence ID" value="CAG9316202.1"/>
    <property type="molecule type" value="Genomic_DNA"/>
</dbReference>
<organism evidence="1 2">
    <name type="scientific">Blepharisma stoltei</name>
    <dbReference type="NCBI Taxonomy" id="1481888"/>
    <lineage>
        <taxon>Eukaryota</taxon>
        <taxon>Sar</taxon>
        <taxon>Alveolata</taxon>
        <taxon>Ciliophora</taxon>
        <taxon>Postciliodesmatophora</taxon>
        <taxon>Heterotrichea</taxon>
        <taxon>Heterotrichida</taxon>
        <taxon>Blepharismidae</taxon>
        <taxon>Blepharisma</taxon>
    </lineage>
</organism>
<gene>
    <name evidence="1" type="ORF">BSTOLATCC_MIC15639</name>
</gene>
<dbReference type="AlphaFoldDB" id="A0AAU9IP17"/>
<evidence type="ECO:0000313" key="2">
    <source>
        <dbReference type="Proteomes" id="UP001162131"/>
    </source>
</evidence>